<evidence type="ECO:0008006" key="4">
    <source>
        <dbReference type="Google" id="ProtNLM"/>
    </source>
</evidence>
<evidence type="ECO:0000256" key="1">
    <source>
        <dbReference type="SAM" id="MobiDB-lite"/>
    </source>
</evidence>
<reference evidence="2" key="2">
    <citation type="journal article" date="2019" name="bioRxiv">
        <title>Genomics, evolutionary history and diagnostics of the Alternaria alternata species group including apple and Asian pear pathotypes.</title>
        <authorList>
            <person name="Armitage A.D."/>
            <person name="Cockerton H.M."/>
            <person name="Sreenivasaprasad S."/>
            <person name="Woodhall J.W."/>
            <person name="Lane C.R."/>
            <person name="Harrison R.J."/>
            <person name="Clarkson J.P."/>
        </authorList>
    </citation>
    <scope>NUCLEOTIDE SEQUENCE</scope>
    <source>
        <strain evidence="2">FERA 1164</strain>
    </source>
</reference>
<feature type="compositionally biased region" description="Basic residues" evidence="1">
    <location>
        <begin position="10"/>
        <end position="27"/>
    </location>
</feature>
<organism evidence="2 3">
    <name type="scientific">Alternaria tenuissima</name>
    <dbReference type="NCBI Taxonomy" id="119927"/>
    <lineage>
        <taxon>Eukaryota</taxon>
        <taxon>Fungi</taxon>
        <taxon>Dikarya</taxon>
        <taxon>Ascomycota</taxon>
        <taxon>Pezizomycotina</taxon>
        <taxon>Dothideomycetes</taxon>
        <taxon>Pleosporomycetidae</taxon>
        <taxon>Pleosporales</taxon>
        <taxon>Pleosporineae</taxon>
        <taxon>Pleosporaceae</taxon>
        <taxon>Alternaria</taxon>
        <taxon>Alternaria sect. Alternaria</taxon>
        <taxon>Alternaria alternata complex</taxon>
    </lineage>
</organism>
<protein>
    <recommendedName>
        <fullName evidence="4">PH domain-containing protein</fullName>
    </recommendedName>
</protein>
<dbReference type="EMBL" id="PDXB01000012">
    <property type="protein sequence ID" value="RYN28878.1"/>
    <property type="molecule type" value="Genomic_DNA"/>
</dbReference>
<dbReference type="Proteomes" id="UP000292340">
    <property type="component" value="Unassembled WGS sequence"/>
</dbReference>
<sequence>MRDWIASLKKANKAASARKQRKKKRIQKQGTLTKGEGEDLLA</sequence>
<name>A0AB37WMP2_9PLEO</name>
<evidence type="ECO:0000313" key="3">
    <source>
        <dbReference type="Proteomes" id="UP000292340"/>
    </source>
</evidence>
<gene>
    <name evidence="2" type="ORF">AA0115_g5564</name>
</gene>
<dbReference type="AlphaFoldDB" id="A0AB37WMP2"/>
<comment type="caution">
    <text evidence="2">The sequence shown here is derived from an EMBL/GenBank/DDBJ whole genome shotgun (WGS) entry which is preliminary data.</text>
</comment>
<accession>A0AB37WMP2</accession>
<reference evidence="2" key="1">
    <citation type="submission" date="2017-10" db="EMBL/GenBank/DDBJ databases">
        <authorList>
            <person name="Armitage A.D."/>
            <person name="Barbara D.J."/>
            <person name="Woodhall J.W."/>
            <person name="Sreenivasaprasad S."/>
            <person name="Lane C.R."/>
            <person name="Clarkson J.P."/>
            <person name="Harrison R.J."/>
        </authorList>
    </citation>
    <scope>NUCLEOTIDE SEQUENCE</scope>
    <source>
        <strain evidence="2">FERA 1164</strain>
    </source>
</reference>
<evidence type="ECO:0000313" key="2">
    <source>
        <dbReference type="EMBL" id="RYN28878.1"/>
    </source>
</evidence>
<feature type="region of interest" description="Disordered" evidence="1">
    <location>
        <begin position="1"/>
        <end position="42"/>
    </location>
</feature>
<proteinExistence type="predicted"/>